<evidence type="ECO:0000256" key="6">
    <source>
        <dbReference type="RuleBase" id="RU003925"/>
    </source>
</evidence>
<dbReference type="PRINTS" id="PR00328">
    <property type="entry name" value="SAR1GTPBP"/>
</dbReference>
<organism evidence="7 8">
    <name type="scientific">Mytilus coruscus</name>
    <name type="common">Sea mussel</name>
    <dbReference type="NCBI Taxonomy" id="42192"/>
    <lineage>
        <taxon>Eukaryota</taxon>
        <taxon>Metazoa</taxon>
        <taxon>Spiralia</taxon>
        <taxon>Lophotrochozoa</taxon>
        <taxon>Mollusca</taxon>
        <taxon>Bivalvia</taxon>
        <taxon>Autobranchia</taxon>
        <taxon>Pteriomorphia</taxon>
        <taxon>Mytilida</taxon>
        <taxon>Mytiloidea</taxon>
        <taxon>Mytilidae</taxon>
        <taxon>Mytilinae</taxon>
        <taxon>Mytilus</taxon>
    </lineage>
</organism>
<dbReference type="NCBIfam" id="TIGR00231">
    <property type="entry name" value="small_GTP"/>
    <property type="match status" value="1"/>
</dbReference>
<evidence type="ECO:0000256" key="3">
    <source>
        <dbReference type="ARBA" id="ARBA00023134"/>
    </source>
</evidence>
<keyword evidence="8" id="KW-1185">Reference proteome</keyword>
<protein>
    <submittedName>
        <fullName evidence="7">ARF1_2</fullName>
    </submittedName>
</protein>
<feature type="binding site" evidence="5">
    <location>
        <position position="34"/>
    </location>
    <ligand>
        <name>Mg(2+)</name>
        <dbReference type="ChEBI" id="CHEBI:18420"/>
    </ligand>
</feature>
<reference evidence="7 8" key="1">
    <citation type="submission" date="2020-06" db="EMBL/GenBank/DDBJ databases">
        <authorList>
            <person name="Li R."/>
            <person name="Bekaert M."/>
        </authorList>
    </citation>
    <scope>NUCLEOTIDE SEQUENCE [LARGE SCALE GENOMIC DNA]</scope>
    <source>
        <strain evidence="8">wild</strain>
    </source>
</reference>
<keyword evidence="2 4" id="KW-0547">Nucleotide-binding</keyword>
<dbReference type="OrthoDB" id="2011769at2759"/>
<keyword evidence="5" id="KW-0479">Metal-binding</keyword>
<dbReference type="InterPro" id="IPR005225">
    <property type="entry name" value="Small_GTP-bd"/>
</dbReference>
<comment type="similarity">
    <text evidence="1 6">Belongs to the small GTPase superfamily. Arf family.</text>
</comment>
<dbReference type="InterPro" id="IPR024156">
    <property type="entry name" value="Small_GTPase_ARF"/>
</dbReference>
<feature type="binding site" evidence="4">
    <location>
        <position position="74"/>
    </location>
    <ligand>
        <name>GTP</name>
        <dbReference type="ChEBI" id="CHEBI:37565"/>
    </ligand>
</feature>
<evidence type="ECO:0000313" key="7">
    <source>
        <dbReference type="EMBL" id="CAC5393743.1"/>
    </source>
</evidence>
<dbReference type="GO" id="GO:0030010">
    <property type="term" value="P:establishment of cell polarity"/>
    <property type="evidence" value="ECO:0007669"/>
    <property type="project" value="UniProtKB-ARBA"/>
</dbReference>
<feature type="binding site" evidence="4">
    <location>
        <begin position="130"/>
        <end position="133"/>
    </location>
    <ligand>
        <name>GTP</name>
        <dbReference type="ChEBI" id="CHEBI:37565"/>
    </ligand>
</feature>
<dbReference type="PANTHER" id="PTHR11711">
    <property type="entry name" value="ADP RIBOSYLATION FACTOR-RELATED"/>
    <property type="match status" value="1"/>
</dbReference>
<dbReference type="GO" id="GO:0046872">
    <property type="term" value="F:metal ion binding"/>
    <property type="evidence" value="ECO:0007669"/>
    <property type="project" value="UniProtKB-KW"/>
</dbReference>
<evidence type="ECO:0000313" key="8">
    <source>
        <dbReference type="Proteomes" id="UP000507470"/>
    </source>
</evidence>
<dbReference type="AlphaFoldDB" id="A0A6J8CBE9"/>
<dbReference type="Proteomes" id="UP000507470">
    <property type="component" value="Unassembled WGS sequence"/>
</dbReference>
<dbReference type="GO" id="GO:0005525">
    <property type="term" value="F:GTP binding"/>
    <property type="evidence" value="ECO:0007669"/>
    <property type="project" value="UniProtKB-KW"/>
</dbReference>
<dbReference type="CDD" id="cd00878">
    <property type="entry name" value="Arf_Arl"/>
    <property type="match status" value="1"/>
</dbReference>
<dbReference type="SUPFAM" id="SSF52540">
    <property type="entry name" value="P-loop containing nucleoside triphosphate hydrolases"/>
    <property type="match status" value="1"/>
</dbReference>
<proteinExistence type="inferred from homology"/>
<accession>A0A6J8CBE9</accession>
<dbReference type="FunFam" id="3.40.50.300:FF:000412">
    <property type="entry name" value="ADP-ribosylation factor 1"/>
    <property type="match status" value="1"/>
</dbReference>
<dbReference type="Pfam" id="PF00025">
    <property type="entry name" value="Arf"/>
    <property type="match status" value="1"/>
</dbReference>
<keyword evidence="3 4" id="KW-0342">GTP-binding</keyword>
<dbReference type="PROSITE" id="PS51417">
    <property type="entry name" value="ARF"/>
    <property type="match status" value="1"/>
</dbReference>
<feature type="binding site" evidence="4">
    <location>
        <begin position="27"/>
        <end position="34"/>
    </location>
    <ligand>
        <name>GTP</name>
        <dbReference type="ChEBI" id="CHEBI:37565"/>
    </ligand>
</feature>
<evidence type="ECO:0000256" key="5">
    <source>
        <dbReference type="PIRSR" id="PIRSR606689-2"/>
    </source>
</evidence>
<sequence>MGLWLSKLYDVFSEFSGSTPARILMLGLDAAGKTTILYKIKLNENVHTIPTIGFNVETVSPVKGVSFTVWDVGGQEKIRRLWQHYYQNTEGLVYIVDSNDKERLSEAKEELHGILNSDEMRGVPVVVVANKQDLPRSMSPSEVADGLGLPKMTGRKWYIHGACATTVEADKKCVTTLVEADKKKCVTTLVEADKKKCVTTVVEADKKKCVTTLVEADKKKCVTTLVEADKKKCVTILVEADKKKCVTTLVEADKKLYCIVCRGIITMSRSHI</sequence>
<dbReference type="InterPro" id="IPR006689">
    <property type="entry name" value="Small_GTPase_ARF/SAR"/>
</dbReference>
<feature type="binding site" evidence="5">
    <location>
        <position position="51"/>
    </location>
    <ligand>
        <name>Mg(2+)</name>
        <dbReference type="ChEBI" id="CHEBI:18420"/>
    </ligand>
</feature>
<keyword evidence="5" id="KW-0460">Magnesium</keyword>
<evidence type="ECO:0000256" key="2">
    <source>
        <dbReference type="ARBA" id="ARBA00022741"/>
    </source>
</evidence>
<dbReference type="SMART" id="SM00177">
    <property type="entry name" value="ARF"/>
    <property type="match status" value="1"/>
</dbReference>
<dbReference type="Gene3D" id="3.40.50.300">
    <property type="entry name" value="P-loop containing nucleotide triphosphate hydrolases"/>
    <property type="match status" value="1"/>
</dbReference>
<dbReference type="InterPro" id="IPR027417">
    <property type="entry name" value="P-loop_NTPase"/>
</dbReference>
<dbReference type="EMBL" id="CACVKT020005207">
    <property type="protein sequence ID" value="CAC5393743.1"/>
    <property type="molecule type" value="Genomic_DNA"/>
</dbReference>
<dbReference type="GO" id="GO:0003924">
    <property type="term" value="F:GTPase activity"/>
    <property type="evidence" value="ECO:0007669"/>
    <property type="project" value="InterPro"/>
</dbReference>
<dbReference type="SMART" id="SM00178">
    <property type="entry name" value="SAR"/>
    <property type="match status" value="1"/>
</dbReference>
<evidence type="ECO:0000256" key="4">
    <source>
        <dbReference type="PIRSR" id="PIRSR606689-1"/>
    </source>
</evidence>
<evidence type="ECO:0000256" key="1">
    <source>
        <dbReference type="ARBA" id="ARBA00010290"/>
    </source>
</evidence>
<name>A0A6J8CBE9_MYTCO</name>
<gene>
    <name evidence="7" type="ORF">MCOR_28573</name>
</gene>